<protein>
    <submittedName>
        <fullName evidence="2">Ovule protein</fullName>
    </submittedName>
</protein>
<evidence type="ECO:0000313" key="1">
    <source>
        <dbReference type="Proteomes" id="UP000036681"/>
    </source>
</evidence>
<proteinExistence type="predicted"/>
<organism evidence="1 2">
    <name type="scientific">Ascaris lumbricoides</name>
    <name type="common">Giant roundworm</name>
    <dbReference type="NCBI Taxonomy" id="6252"/>
    <lineage>
        <taxon>Eukaryota</taxon>
        <taxon>Metazoa</taxon>
        <taxon>Ecdysozoa</taxon>
        <taxon>Nematoda</taxon>
        <taxon>Chromadorea</taxon>
        <taxon>Rhabditida</taxon>
        <taxon>Spirurina</taxon>
        <taxon>Ascaridomorpha</taxon>
        <taxon>Ascaridoidea</taxon>
        <taxon>Ascarididae</taxon>
        <taxon>Ascaris</taxon>
    </lineage>
</organism>
<sequence>MYELIGRKGVSCSAITVIHPYLCPFPGPICAPQVFHFEYPFHTPNICTKSVATPLSQKSMAPLSIKYTCRKHSRIIGSLRGKL</sequence>
<accession>A0A0M3IKD0</accession>
<evidence type="ECO:0000313" key="2">
    <source>
        <dbReference type="WBParaSite" id="ALUE_0001919201-mRNA-1"/>
    </source>
</evidence>
<keyword evidence="1" id="KW-1185">Reference proteome</keyword>
<dbReference type="AlphaFoldDB" id="A0A0M3IKD0"/>
<name>A0A0M3IKD0_ASCLU</name>
<reference evidence="2" key="1">
    <citation type="submission" date="2017-02" db="UniProtKB">
        <authorList>
            <consortium name="WormBaseParasite"/>
        </authorList>
    </citation>
    <scope>IDENTIFICATION</scope>
</reference>
<dbReference type="Proteomes" id="UP000036681">
    <property type="component" value="Unplaced"/>
</dbReference>
<dbReference type="WBParaSite" id="ALUE_0001919201-mRNA-1">
    <property type="protein sequence ID" value="ALUE_0001919201-mRNA-1"/>
    <property type="gene ID" value="ALUE_0001919201"/>
</dbReference>